<dbReference type="EMBL" id="CADCTS010000232">
    <property type="protein sequence ID" value="CAA9304716.1"/>
    <property type="molecule type" value="Genomic_DNA"/>
</dbReference>
<feature type="region of interest" description="Disordered" evidence="1">
    <location>
        <begin position="1"/>
        <end position="135"/>
    </location>
</feature>
<keyword evidence="2" id="KW-0830">Ubiquinone</keyword>
<feature type="compositionally biased region" description="Basic and acidic residues" evidence="1">
    <location>
        <begin position="116"/>
        <end position="129"/>
    </location>
</feature>
<proteinExistence type="predicted"/>
<feature type="non-terminal residue" evidence="2">
    <location>
        <position position="452"/>
    </location>
</feature>
<gene>
    <name evidence="2" type="ORF">AVDCRST_MAG48-1607</name>
</gene>
<feature type="compositionally biased region" description="Basic residues" evidence="1">
    <location>
        <begin position="102"/>
        <end position="115"/>
    </location>
</feature>
<dbReference type="GO" id="GO:0016491">
    <property type="term" value="F:oxidoreductase activity"/>
    <property type="evidence" value="ECO:0007669"/>
    <property type="project" value="UniProtKB-KW"/>
</dbReference>
<feature type="compositionally biased region" description="Low complexity" evidence="1">
    <location>
        <begin position="418"/>
        <end position="435"/>
    </location>
</feature>
<organism evidence="2">
    <name type="scientific">uncultured Friedmanniella sp</name>
    <dbReference type="NCBI Taxonomy" id="335381"/>
    <lineage>
        <taxon>Bacteria</taxon>
        <taxon>Bacillati</taxon>
        <taxon>Actinomycetota</taxon>
        <taxon>Actinomycetes</taxon>
        <taxon>Propionibacteriales</taxon>
        <taxon>Nocardioidaceae</taxon>
        <taxon>Friedmanniella</taxon>
        <taxon>environmental samples</taxon>
    </lineage>
</organism>
<reference evidence="2" key="1">
    <citation type="submission" date="2020-02" db="EMBL/GenBank/DDBJ databases">
        <authorList>
            <person name="Meier V. D."/>
        </authorList>
    </citation>
    <scope>NUCLEOTIDE SEQUENCE</scope>
    <source>
        <strain evidence="2">AVDCRST_MAG48</strain>
    </source>
</reference>
<accession>A0A6J4KGZ0</accession>
<evidence type="ECO:0000313" key="2">
    <source>
        <dbReference type="EMBL" id="CAA9304716.1"/>
    </source>
</evidence>
<name>A0A6J4KGZ0_9ACTN</name>
<sequence length="452" mass="48571">DRRDDAGPHPAGPRAVPRRPLVAGGGQGPAGPGAAAGPDALHHLVRAPAGRLHAAPQGTEHERPVRPPAVPRGRHEADVQGGLHPEGGRQGRLHAGPLRDRRPGHHGLRGHPGRRRGADPLHRHHDPAAGHRPARLGAVHRGRGLDRRLRHRAGRLVVGLHLRAARRPALQRPGDQLRGGDGSGARRGLPLRGLAVHVGDRGQAGRAGRHHPRPGPAGLVRRAAHPVVPHLPHRHGGGDQPRAVRPPRGRGRAGGRLPHRVLLDAVRHVLHGRVHEHDHGVRPGHDAVPRRLARAAAVQPHPRGRRRLVGPALVPGQGRARAVGLRVAARHPAEAPLRPVHAVRVEVADPDLAGLDPARRHLPRRPPRRLVRHPGLLGGRRRRLRRPARRVVLRRGQGPASSGRAGDRGVRRLRRRLPGAADGRPGAARAGPGPARGRRRTARTRTREGRGL</sequence>
<feature type="compositionally biased region" description="Basic residues" evidence="1">
    <location>
        <begin position="245"/>
        <end position="255"/>
    </location>
</feature>
<feature type="non-terminal residue" evidence="2">
    <location>
        <position position="1"/>
    </location>
</feature>
<protein>
    <submittedName>
        <fullName evidence="2">NADH-ubiquinone oxidoreductase chain H</fullName>
        <ecNumber evidence="2">1.6.5.3</ecNumber>
    </submittedName>
</protein>
<feature type="region of interest" description="Disordered" evidence="1">
    <location>
        <begin position="229"/>
        <end position="255"/>
    </location>
</feature>
<dbReference type="AlphaFoldDB" id="A0A6J4KGZ0"/>
<feature type="compositionally biased region" description="Basic residues" evidence="1">
    <location>
        <begin position="379"/>
        <end position="393"/>
    </location>
</feature>
<feature type="compositionally biased region" description="Basic residues" evidence="1">
    <location>
        <begin position="360"/>
        <end position="372"/>
    </location>
</feature>
<dbReference type="EC" id="1.6.5.3" evidence="2"/>
<feature type="region of interest" description="Disordered" evidence="1">
    <location>
        <begin position="354"/>
        <end position="452"/>
    </location>
</feature>
<keyword evidence="2" id="KW-0560">Oxidoreductase</keyword>
<evidence type="ECO:0000256" key="1">
    <source>
        <dbReference type="SAM" id="MobiDB-lite"/>
    </source>
</evidence>